<feature type="domain" description="Xaa-Pro dipeptidyl-peptidase-like" evidence="1">
    <location>
        <begin position="157"/>
        <end position="409"/>
    </location>
</feature>
<keyword evidence="3" id="KW-1185">Reference proteome</keyword>
<dbReference type="Gene3D" id="3.40.50.1820">
    <property type="entry name" value="alpha/beta hydrolase"/>
    <property type="match status" value="1"/>
</dbReference>
<evidence type="ECO:0000313" key="3">
    <source>
        <dbReference type="Proteomes" id="UP000051790"/>
    </source>
</evidence>
<proteinExistence type="predicted"/>
<dbReference type="SUPFAM" id="SSF53474">
    <property type="entry name" value="alpha/beta-Hydrolases"/>
    <property type="match status" value="1"/>
</dbReference>
<name>A0A0R1QD58_9LACO</name>
<dbReference type="PATRIC" id="fig|1423769.4.peg.2500"/>
<dbReference type="InterPro" id="IPR000383">
    <property type="entry name" value="Xaa-Pro-like_dom"/>
</dbReference>
<sequence>MTKFEYYNSGLHLATFVVSADQVQVQAWDASQTVALDDAQDAYYASRMAISPKQIFSQWQSVAFKIPEGDAFTTAWGADYQRADDHYWLNRNAKPAIDLVIEGQKVIGFQITVRNANIILATPEALPYTAYADWQKAGMIQKPLPITETDVMIPMPDGVQLAATVIKPAGTTTPCSTILTRTPYGRKQFVPDHERFAHRGYVVVCQDVRGREDSQGEWQPMLHEKADGDATLDWIAAQPWSNGRIGMIGGSYGGYVQWAAAASGNPHLQALVSMVTAGGPFTDIFFHNGVPNSAIIAWYFAVESQRFTPEHLVRDDWDKLFAVRPLSEIPVVGLGHRIPGWDEIRKHQVFDAWMQDMDWQSFADQITVPALIQSGWFDDDGIGTTEALKVTDKYAQGQRKVILGPWLHGGNAQYDVGPIHLGRAGLRHDIDLQHMR</sequence>
<dbReference type="InterPro" id="IPR029058">
    <property type="entry name" value="AB_hydrolase_fold"/>
</dbReference>
<organism evidence="2 3">
    <name type="scientific">Lacticaseibacillus manihotivorans DSM 13343 = JCM 12514</name>
    <dbReference type="NCBI Taxonomy" id="1423769"/>
    <lineage>
        <taxon>Bacteria</taxon>
        <taxon>Bacillati</taxon>
        <taxon>Bacillota</taxon>
        <taxon>Bacilli</taxon>
        <taxon>Lactobacillales</taxon>
        <taxon>Lactobacillaceae</taxon>
        <taxon>Lacticaseibacillus</taxon>
    </lineage>
</organism>
<dbReference type="PANTHER" id="PTHR43056:SF10">
    <property type="entry name" value="COCE_NOND FAMILY, PUTATIVE (AFU_ORTHOLOGUE AFUA_7G00600)-RELATED"/>
    <property type="match status" value="1"/>
</dbReference>
<dbReference type="Proteomes" id="UP000051790">
    <property type="component" value="Unassembled WGS sequence"/>
</dbReference>
<evidence type="ECO:0000313" key="2">
    <source>
        <dbReference type="EMBL" id="KRL40154.1"/>
    </source>
</evidence>
<gene>
    <name evidence="2" type="ORF">FD01_GL002313</name>
</gene>
<accession>A0A0R1QD58</accession>
<comment type="caution">
    <text evidence="2">The sequence shown here is derived from an EMBL/GenBank/DDBJ whole genome shotgun (WGS) entry which is preliminary data.</text>
</comment>
<protein>
    <submittedName>
        <fullName evidence="2">X-Pro dipeptidyl-peptidase domain protein</fullName>
    </submittedName>
</protein>
<dbReference type="AlphaFoldDB" id="A0A0R1QD58"/>
<dbReference type="InterPro" id="IPR005674">
    <property type="entry name" value="CocE/Ser_esterase"/>
</dbReference>
<dbReference type="GO" id="GO:0016787">
    <property type="term" value="F:hydrolase activity"/>
    <property type="evidence" value="ECO:0007669"/>
    <property type="project" value="InterPro"/>
</dbReference>
<dbReference type="EMBL" id="AZEU01000273">
    <property type="protein sequence ID" value="KRL40154.1"/>
    <property type="molecule type" value="Genomic_DNA"/>
</dbReference>
<dbReference type="Gene3D" id="1.10.3020.10">
    <property type="entry name" value="alpha-amino acid ester hydrolase ( Helical cap domain)"/>
    <property type="match status" value="1"/>
</dbReference>
<dbReference type="Pfam" id="PF02129">
    <property type="entry name" value="Peptidase_S15"/>
    <property type="match status" value="1"/>
</dbReference>
<dbReference type="PANTHER" id="PTHR43056">
    <property type="entry name" value="PEPTIDASE S9 PROLYL OLIGOPEPTIDASE"/>
    <property type="match status" value="1"/>
</dbReference>
<evidence type="ECO:0000259" key="1">
    <source>
        <dbReference type="Pfam" id="PF02129"/>
    </source>
</evidence>
<dbReference type="NCBIfam" id="TIGR00976">
    <property type="entry name" value="CocE_NonD"/>
    <property type="match status" value="1"/>
</dbReference>
<dbReference type="InterPro" id="IPR050585">
    <property type="entry name" value="Xaa-Pro_dipeptidyl-ppase/CocE"/>
</dbReference>
<reference evidence="2 3" key="1">
    <citation type="journal article" date="2015" name="Genome Announc.">
        <title>Expanding the biotechnology potential of lactobacilli through comparative genomics of 213 strains and associated genera.</title>
        <authorList>
            <person name="Sun Z."/>
            <person name="Harris H.M."/>
            <person name="McCann A."/>
            <person name="Guo C."/>
            <person name="Argimon S."/>
            <person name="Zhang W."/>
            <person name="Yang X."/>
            <person name="Jeffery I.B."/>
            <person name="Cooney J.C."/>
            <person name="Kagawa T.F."/>
            <person name="Liu W."/>
            <person name="Song Y."/>
            <person name="Salvetti E."/>
            <person name="Wrobel A."/>
            <person name="Rasinkangas P."/>
            <person name="Parkhill J."/>
            <person name="Rea M.C."/>
            <person name="O'Sullivan O."/>
            <person name="Ritari J."/>
            <person name="Douillard F.P."/>
            <person name="Paul Ross R."/>
            <person name="Yang R."/>
            <person name="Briner A.E."/>
            <person name="Felis G.E."/>
            <person name="de Vos W.M."/>
            <person name="Barrangou R."/>
            <person name="Klaenhammer T.R."/>
            <person name="Caufield P.W."/>
            <person name="Cui Y."/>
            <person name="Zhang H."/>
            <person name="O'Toole P.W."/>
        </authorList>
    </citation>
    <scope>NUCLEOTIDE SEQUENCE [LARGE SCALE GENOMIC DNA]</scope>
    <source>
        <strain evidence="2 3">DSM 13343</strain>
    </source>
</reference>